<sequence>MQSPEKPYRVVELRGLACLLLVAYHVVGIPGAGMQVGDDSIYRYATSSFDLIRMPVFTFLSGLVYAYRPVRRAELAEFSLKKLRRLGVPFLIISTLFYLLQTHAPGAHGTFAPAQMWRIYLFPYAHFWYLQALLLIFAMVAALEVAGLLDRPERFIIAFVASVAGCLTFWTDSNLFSVDIAVTLLPHFLLGLAVTRFGAQVPRAARVWAAGVALAAGVAVHQASLLGFLDYSFGWNSGVALLCGMGGAVTLLHAMPHSRIFRLIGRSSYPIYLHHALFTAGARMVLHRMGAGDLVVFLVALVAGITGPMILESLASLRPLTRVTLIGKA</sequence>
<evidence type="ECO:0000256" key="4">
    <source>
        <dbReference type="ARBA" id="ARBA00022692"/>
    </source>
</evidence>
<evidence type="ECO:0000256" key="2">
    <source>
        <dbReference type="ARBA" id="ARBA00007400"/>
    </source>
</evidence>
<keyword evidence="3" id="KW-1003">Cell membrane</keyword>
<dbReference type="KEGG" id="azz:DEW08_13785"/>
<accession>A0A2S2CRK4</accession>
<dbReference type="GO" id="GO:0009246">
    <property type="term" value="P:enterobacterial common antigen biosynthetic process"/>
    <property type="evidence" value="ECO:0007669"/>
    <property type="project" value="TreeGrafter"/>
</dbReference>
<feature type="transmembrane region" description="Helical" evidence="7">
    <location>
        <begin position="207"/>
        <end position="229"/>
    </location>
</feature>
<protein>
    <submittedName>
        <fullName evidence="9">Acyltransferase</fullName>
    </submittedName>
</protein>
<dbReference type="PANTHER" id="PTHR40074">
    <property type="entry name" value="O-ACETYLTRANSFERASE WECH"/>
    <property type="match status" value="1"/>
</dbReference>
<dbReference type="Pfam" id="PF01757">
    <property type="entry name" value="Acyl_transf_3"/>
    <property type="match status" value="1"/>
</dbReference>
<dbReference type="AlphaFoldDB" id="A0A2S2CRK4"/>
<feature type="transmembrane region" description="Helical" evidence="7">
    <location>
        <begin position="51"/>
        <end position="67"/>
    </location>
</feature>
<feature type="transmembrane region" description="Helical" evidence="7">
    <location>
        <begin position="235"/>
        <end position="254"/>
    </location>
</feature>
<feature type="transmembrane region" description="Helical" evidence="7">
    <location>
        <begin position="12"/>
        <end position="31"/>
    </location>
</feature>
<dbReference type="OrthoDB" id="8678265at2"/>
<reference evidence="10" key="1">
    <citation type="submission" date="2018-05" db="EMBL/GenBank/DDBJ databases">
        <title>Azospirillum thermophila sp. nov., a novel isolated from hot spring.</title>
        <authorList>
            <person name="Zhao Z."/>
        </authorList>
    </citation>
    <scope>NUCLEOTIDE SEQUENCE [LARGE SCALE GENOMIC DNA]</scope>
    <source>
        <strain evidence="10">CFH 70021</strain>
    </source>
</reference>
<keyword evidence="9" id="KW-0808">Transferase</keyword>
<keyword evidence="10" id="KW-1185">Reference proteome</keyword>
<feature type="transmembrane region" description="Helical" evidence="7">
    <location>
        <begin position="155"/>
        <end position="170"/>
    </location>
</feature>
<organism evidence="9 10">
    <name type="scientific">Azospirillum thermophilum</name>
    <dbReference type="NCBI Taxonomy" id="2202148"/>
    <lineage>
        <taxon>Bacteria</taxon>
        <taxon>Pseudomonadati</taxon>
        <taxon>Pseudomonadota</taxon>
        <taxon>Alphaproteobacteria</taxon>
        <taxon>Rhodospirillales</taxon>
        <taxon>Azospirillaceae</taxon>
        <taxon>Azospirillum</taxon>
    </lineage>
</organism>
<dbReference type="EMBL" id="CP029353">
    <property type="protein sequence ID" value="AWK87153.1"/>
    <property type="molecule type" value="Genomic_DNA"/>
</dbReference>
<evidence type="ECO:0000313" key="10">
    <source>
        <dbReference type="Proteomes" id="UP000245629"/>
    </source>
</evidence>
<dbReference type="GO" id="GO:0016413">
    <property type="term" value="F:O-acetyltransferase activity"/>
    <property type="evidence" value="ECO:0007669"/>
    <property type="project" value="TreeGrafter"/>
</dbReference>
<comment type="subcellular location">
    <subcellularLocation>
        <location evidence="1">Cell membrane</location>
        <topology evidence="1">Multi-pass membrane protein</topology>
    </subcellularLocation>
</comment>
<evidence type="ECO:0000256" key="3">
    <source>
        <dbReference type="ARBA" id="ARBA00022475"/>
    </source>
</evidence>
<keyword evidence="6 7" id="KW-0472">Membrane</keyword>
<keyword evidence="9" id="KW-0012">Acyltransferase</keyword>
<feature type="transmembrane region" description="Helical" evidence="7">
    <location>
        <begin position="291"/>
        <end position="311"/>
    </location>
</feature>
<gene>
    <name evidence="9" type="ORF">DEW08_13785</name>
</gene>
<feature type="transmembrane region" description="Helical" evidence="7">
    <location>
        <begin position="127"/>
        <end position="148"/>
    </location>
</feature>
<name>A0A2S2CRK4_9PROT</name>
<dbReference type="Proteomes" id="UP000245629">
    <property type="component" value="Chromosome 2"/>
</dbReference>
<evidence type="ECO:0000256" key="1">
    <source>
        <dbReference type="ARBA" id="ARBA00004651"/>
    </source>
</evidence>
<dbReference type="GO" id="GO:0005886">
    <property type="term" value="C:plasma membrane"/>
    <property type="evidence" value="ECO:0007669"/>
    <property type="project" value="UniProtKB-SubCell"/>
</dbReference>
<comment type="similarity">
    <text evidence="2">Belongs to the acyltransferase 3 family.</text>
</comment>
<dbReference type="InterPro" id="IPR002656">
    <property type="entry name" value="Acyl_transf_3_dom"/>
</dbReference>
<evidence type="ECO:0000256" key="5">
    <source>
        <dbReference type="ARBA" id="ARBA00022989"/>
    </source>
</evidence>
<evidence type="ECO:0000256" key="6">
    <source>
        <dbReference type="ARBA" id="ARBA00023136"/>
    </source>
</evidence>
<evidence type="ECO:0000313" key="9">
    <source>
        <dbReference type="EMBL" id="AWK87153.1"/>
    </source>
</evidence>
<evidence type="ECO:0000256" key="7">
    <source>
        <dbReference type="SAM" id="Phobius"/>
    </source>
</evidence>
<feature type="transmembrane region" description="Helical" evidence="7">
    <location>
        <begin position="176"/>
        <end position="195"/>
    </location>
</feature>
<dbReference type="PANTHER" id="PTHR40074:SF2">
    <property type="entry name" value="O-ACETYLTRANSFERASE WECH"/>
    <property type="match status" value="1"/>
</dbReference>
<feature type="transmembrane region" description="Helical" evidence="7">
    <location>
        <begin position="88"/>
        <end position="107"/>
    </location>
</feature>
<feature type="domain" description="Acyltransferase 3" evidence="8">
    <location>
        <begin position="13"/>
        <end position="311"/>
    </location>
</feature>
<evidence type="ECO:0000259" key="8">
    <source>
        <dbReference type="Pfam" id="PF01757"/>
    </source>
</evidence>
<keyword evidence="5 7" id="KW-1133">Transmembrane helix</keyword>
<keyword evidence="4 7" id="KW-0812">Transmembrane</keyword>
<proteinExistence type="inferred from homology"/>